<keyword evidence="2" id="KW-1133">Transmembrane helix</keyword>
<accession>A0A517XXT1</accession>
<keyword evidence="2" id="KW-0472">Membrane</keyword>
<feature type="transmembrane region" description="Helical" evidence="2">
    <location>
        <begin position="285"/>
        <end position="307"/>
    </location>
</feature>
<protein>
    <submittedName>
        <fullName evidence="3">Uncharacterized protein</fullName>
    </submittedName>
</protein>
<sequence length="322" mass="34664">MPKLICPNCAKFVTVPDEAAGTTVPCPECQAAFPVPARYDPVVSVPPASPAPVPPPVAPPPQPPAPPPGLTPDALAAVTQPAPAAPGYEHNVGVSLKPATLAWVPAVGLTLVLVLTLFPWVGSYVGGSAVYSQTPWRALAGSPARNFHLEELSRQQSGWPADVLNKVSSDWLLMLPYLLLLILAVVVAWAERLVTDVSRLPRQVAFLRDAWPYRVPALAGAAVLMLVLLLAQAAHGFGLERAMRQAVAERYADEQAKAAGNQAELDKIEFRADQELAKFNLEWTAWFGLAVALHLLVVLAMSGRFWLDRRGSKPPPRLVLQY</sequence>
<dbReference type="AlphaFoldDB" id="A0A517XXT1"/>
<gene>
    <name evidence="3" type="ORF">ETAA1_42890</name>
</gene>
<evidence type="ECO:0000256" key="2">
    <source>
        <dbReference type="SAM" id="Phobius"/>
    </source>
</evidence>
<name>A0A517XXT1_9BACT</name>
<keyword evidence="2" id="KW-0812">Transmembrane</keyword>
<proteinExistence type="predicted"/>
<dbReference type="Proteomes" id="UP000319576">
    <property type="component" value="Chromosome"/>
</dbReference>
<reference evidence="3 4" key="1">
    <citation type="submission" date="2019-02" db="EMBL/GenBank/DDBJ databases">
        <title>Deep-cultivation of Planctomycetes and their phenomic and genomic characterization uncovers novel biology.</title>
        <authorList>
            <person name="Wiegand S."/>
            <person name="Jogler M."/>
            <person name="Boedeker C."/>
            <person name="Pinto D."/>
            <person name="Vollmers J."/>
            <person name="Rivas-Marin E."/>
            <person name="Kohn T."/>
            <person name="Peeters S.H."/>
            <person name="Heuer A."/>
            <person name="Rast P."/>
            <person name="Oberbeckmann S."/>
            <person name="Bunk B."/>
            <person name="Jeske O."/>
            <person name="Meyerdierks A."/>
            <person name="Storesund J.E."/>
            <person name="Kallscheuer N."/>
            <person name="Luecker S."/>
            <person name="Lage O.M."/>
            <person name="Pohl T."/>
            <person name="Merkel B.J."/>
            <person name="Hornburger P."/>
            <person name="Mueller R.-W."/>
            <person name="Bruemmer F."/>
            <person name="Labrenz M."/>
            <person name="Spormann A.M."/>
            <person name="Op den Camp H."/>
            <person name="Overmann J."/>
            <person name="Amann R."/>
            <person name="Jetten M.S.M."/>
            <person name="Mascher T."/>
            <person name="Medema M.H."/>
            <person name="Devos D.P."/>
            <person name="Kaster A.-K."/>
            <person name="Ovreas L."/>
            <person name="Rohde M."/>
            <person name="Galperin M.Y."/>
            <person name="Jogler C."/>
        </authorList>
    </citation>
    <scope>NUCLEOTIDE SEQUENCE [LARGE SCALE GENOMIC DNA]</scope>
    <source>
        <strain evidence="3 4">ETA_A1</strain>
    </source>
</reference>
<feature type="transmembrane region" description="Helical" evidence="2">
    <location>
        <begin position="211"/>
        <end position="234"/>
    </location>
</feature>
<dbReference type="EMBL" id="CP036273">
    <property type="protein sequence ID" value="QDU22311.1"/>
    <property type="molecule type" value="Genomic_DNA"/>
</dbReference>
<feature type="region of interest" description="Disordered" evidence="1">
    <location>
        <begin position="49"/>
        <end position="71"/>
    </location>
</feature>
<feature type="compositionally biased region" description="Pro residues" evidence="1">
    <location>
        <begin position="49"/>
        <end position="70"/>
    </location>
</feature>
<feature type="transmembrane region" description="Helical" evidence="2">
    <location>
        <begin position="171"/>
        <end position="190"/>
    </location>
</feature>
<organism evidence="3 4">
    <name type="scientific">Urbifossiella limnaea</name>
    <dbReference type="NCBI Taxonomy" id="2528023"/>
    <lineage>
        <taxon>Bacteria</taxon>
        <taxon>Pseudomonadati</taxon>
        <taxon>Planctomycetota</taxon>
        <taxon>Planctomycetia</taxon>
        <taxon>Gemmatales</taxon>
        <taxon>Gemmataceae</taxon>
        <taxon>Urbifossiella</taxon>
    </lineage>
</organism>
<dbReference type="KEGG" id="uli:ETAA1_42890"/>
<evidence type="ECO:0000313" key="3">
    <source>
        <dbReference type="EMBL" id="QDU22311.1"/>
    </source>
</evidence>
<feature type="transmembrane region" description="Helical" evidence="2">
    <location>
        <begin position="101"/>
        <end position="121"/>
    </location>
</feature>
<keyword evidence="4" id="KW-1185">Reference proteome</keyword>
<dbReference type="RefSeq" id="WP_202920306.1">
    <property type="nucleotide sequence ID" value="NZ_CP036273.1"/>
</dbReference>
<evidence type="ECO:0000256" key="1">
    <source>
        <dbReference type="SAM" id="MobiDB-lite"/>
    </source>
</evidence>
<evidence type="ECO:0000313" key="4">
    <source>
        <dbReference type="Proteomes" id="UP000319576"/>
    </source>
</evidence>
<dbReference type="Gene3D" id="2.20.28.160">
    <property type="match status" value="1"/>
</dbReference>